<accession>A0A8J3IZA8</accession>
<name>A0A8J3IZA8_9ACTN</name>
<reference evidence="4" key="1">
    <citation type="submission" date="2021-01" db="EMBL/GenBank/DDBJ databases">
        <title>Whole genome shotgun sequence of Actinocatenispora rupis NBRC 107355.</title>
        <authorList>
            <person name="Komaki H."/>
            <person name="Tamura T."/>
        </authorList>
    </citation>
    <scope>NUCLEOTIDE SEQUENCE</scope>
    <source>
        <strain evidence="4">NBRC 107355</strain>
    </source>
</reference>
<dbReference type="InterPro" id="IPR011856">
    <property type="entry name" value="tRNA_endonuc-like_dom_sf"/>
</dbReference>
<evidence type="ECO:0000256" key="1">
    <source>
        <dbReference type="ARBA" id="ARBA00006738"/>
    </source>
</evidence>
<dbReference type="GO" id="GO:0003676">
    <property type="term" value="F:nucleic acid binding"/>
    <property type="evidence" value="ECO:0007669"/>
    <property type="project" value="InterPro"/>
</dbReference>
<dbReference type="CDD" id="cd20736">
    <property type="entry name" value="PoNe_Nuclease"/>
    <property type="match status" value="1"/>
</dbReference>
<proteinExistence type="inferred from homology"/>
<dbReference type="PANTHER" id="PTHR34039">
    <property type="entry name" value="UPF0102 PROTEIN YRAN"/>
    <property type="match status" value="1"/>
</dbReference>
<comment type="similarity">
    <text evidence="1 2">Belongs to the UPF0102 family.</text>
</comment>
<dbReference type="SUPFAM" id="SSF52980">
    <property type="entry name" value="Restriction endonuclease-like"/>
    <property type="match status" value="1"/>
</dbReference>
<dbReference type="Proteomes" id="UP000612808">
    <property type="component" value="Unassembled WGS sequence"/>
</dbReference>
<dbReference type="Pfam" id="PF02021">
    <property type="entry name" value="UPF0102"/>
    <property type="match status" value="1"/>
</dbReference>
<organism evidence="4 5">
    <name type="scientific">Actinocatenispora rupis</name>
    <dbReference type="NCBI Taxonomy" id="519421"/>
    <lineage>
        <taxon>Bacteria</taxon>
        <taxon>Bacillati</taxon>
        <taxon>Actinomycetota</taxon>
        <taxon>Actinomycetes</taxon>
        <taxon>Micromonosporales</taxon>
        <taxon>Micromonosporaceae</taxon>
        <taxon>Actinocatenispora</taxon>
    </lineage>
</organism>
<evidence type="ECO:0000256" key="2">
    <source>
        <dbReference type="HAMAP-Rule" id="MF_00048"/>
    </source>
</evidence>
<dbReference type="InterPro" id="IPR011335">
    <property type="entry name" value="Restrct_endonuc-II-like"/>
</dbReference>
<feature type="region of interest" description="Disordered" evidence="3">
    <location>
        <begin position="1"/>
        <end position="25"/>
    </location>
</feature>
<dbReference type="NCBIfam" id="NF009154">
    <property type="entry name" value="PRK12497.3-3"/>
    <property type="match status" value="1"/>
</dbReference>
<dbReference type="AlphaFoldDB" id="A0A8J3IZA8"/>
<dbReference type="InterPro" id="IPR003509">
    <property type="entry name" value="UPF0102_YraN-like"/>
</dbReference>
<comment type="caution">
    <text evidence="4">The sequence shown here is derived from an EMBL/GenBank/DDBJ whole genome shotgun (WGS) entry which is preliminary data.</text>
</comment>
<evidence type="ECO:0000313" key="4">
    <source>
        <dbReference type="EMBL" id="GID09122.1"/>
    </source>
</evidence>
<dbReference type="PANTHER" id="PTHR34039:SF1">
    <property type="entry name" value="UPF0102 PROTEIN YRAN"/>
    <property type="match status" value="1"/>
</dbReference>
<sequence length="139" mass="15238">MSTQQIRTGRSAVPRAGGGEQHRRRSALGEFGERLAAAHLAAEGHVLLARNWRCRYGEIDLVARDDATLVFCEVKTRRTDRFGPPSAAVGAGKASRIRELAVRWMTATGTHGGEIRFDVISVLSPVHAPVRLEHLRSAF</sequence>
<dbReference type="RefSeq" id="WP_203653857.1">
    <property type="nucleotide sequence ID" value="NZ_BAAAZM010000031.1"/>
</dbReference>
<dbReference type="EMBL" id="BOMB01000001">
    <property type="protein sequence ID" value="GID09122.1"/>
    <property type="molecule type" value="Genomic_DNA"/>
</dbReference>
<protein>
    <recommendedName>
        <fullName evidence="2">UPF0102 protein Aru02nite_00110</fullName>
    </recommendedName>
</protein>
<evidence type="ECO:0000256" key="3">
    <source>
        <dbReference type="SAM" id="MobiDB-lite"/>
    </source>
</evidence>
<dbReference type="NCBIfam" id="NF009150">
    <property type="entry name" value="PRK12497.1-3"/>
    <property type="match status" value="1"/>
</dbReference>
<dbReference type="Gene3D" id="3.40.1350.10">
    <property type="match status" value="1"/>
</dbReference>
<keyword evidence="5" id="KW-1185">Reference proteome</keyword>
<evidence type="ECO:0000313" key="5">
    <source>
        <dbReference type="Proteomes" id="UP000612808"/>
    </source>
</evidence>
<gene>
    <name evidence="4" type="ORF">Aru02nite_00110</name>
</gene>
<dbReference type="HAMAP" id="MF_00048">
    <property type="entry name" value="UPF0102"/>
    <property type="match status" value="1"/>
</dbReference>